<reference evidence="1" key="1">
    <citation type="submission" date="2014-11" db="EMBL/GenBank/DDBJ databases">
        <authorList>
            <person name="Amaro Gonzalez C."/>
        </authorList>
    </citation>
    <scope>NUCLEOTIDE SEQUENCE</scope>
</reference>
<organism evidence="1">
    <name type="scientific">Anguilla anguilla</name>
    <name type="common">European freshwater eel</name>
    <name type="synonym">Muraena anguilla</name>
    <dbReference type="NCBI Taxonomy" id="7936"/>
    <lineage>
        <taxon>Eukaryota</taxon>
        <taxon>Metazoa</taxon>
        <taxon>Chordata</taxon>
        <taxon>Craniata</taxon>
        <taxon>Vertebrata</taxon>
        <taxon>Euteleostomi</taxon>
        <taxon>Actinopterygii</taxon>
        <taxon>Neopterygii</taxon>
        <taxon>Teleostei</taxon>
        <taxon>Anguilliformes</taxon>
        <taxon>Anguillidae</taxon>
        <taxon>Anguilla</taxon>
    </lineage>
</organism>
<protein>
    <submittedName>
        <fullName evidence="1">Uncharacterized protein</fullName>
    </submittedName>
</protein>
<proteinExistence type="predicted"/>
<evidence type="ECO:0000313" key="1">
    <source>
        <dbReference type="EMBL" id="JAH60865.1"/>
    </source>
</evidence>
<dbReference type="EMBL" id="GBXM01047712">
    <property type="protein sequence ID" value="JAH60865.1"/>
    <property type="molecule type" value="Transcribed_RNA"/>
</dbReference>
<accession>A0A0E9U6U8</accession>
<dbReference type="AlphaFoldDB" id="A0A0E9U6U8"/>
<reference evidence="1" key="2">
    <citation type="journal article" date="2015" name="Fish Shellfish Immunol.">
        <title>Early steps in the European eel (Anguilla anguilla)-Vibrio vulnificus interaction in the gills: Role of the RtxA13 toxin.</title>
        <authorList>
            <person name="Callol A."/>
            <person name="Pajuelo D."/>
            <person name="Ebbesson L."/>
            <person name="Teles M."/>
            <person name="MacKenzie S."/>
            <person name="Amaro C."/>
        </authorList>
    </citation>
    <scope>NUCLEOTIDE SEQUENCE</scope>
</reference>
<name>A0A0E9U6U8_ANGAN</name>
<sequence>MFWYLSDAKHNSGLRCQLLRKQISSHYPC</sequence>